<dbReference type="Proteomes" id="UP000324800">
    <property type="component" value="Unassembled WGS sequence"/>
</dbReference>
<evidence type="ECO:0000313" key="2">
    <source>
        <dbReference type="Proteomes" id="UP000324800"/>
    </source>
</evidence>
<proteinExistence type="predicted"/>
<name>A0A5J4W1V2_9EUKA</name>
<dbReference type="AlphaFoldDB" id="A0A5J4W1V2"/>
<gene>
    <name evidence="1" type="ORF">EZS28_016029</name>
</gene>
<accession>A0A5J4W1V2</accession>
<reference evidence="1 2" key="1">
    <citation type="submission" date="2019-03" db="EMBL/GenBank/DDBJ databases">
        <title>Single cell metagenomics reveals metabolic interactions within the superorganism composed of flagellate Streblomastix strix and complex community of Bacteroidetes bacteria on its surface.</title>
        <authorList>
            <person name="Treitli S.C."/>
            <person name="Kolisko M."/>
            <person name="Husnik F."/>
            <person name="Keeling P."/>
            <person name="Hampl V."/>
        </authorList>
    </citation>
    <scope>NUCLEOTIDE SEQUENCE [LARGE SCALE GENOMIC DNA]</scope>
    <source>
        <strain evidence="1">ST1C</strain>
    </source>
</reference>
<sequence>MSPKASVTIIPAIVEVDFPFEKEYEPDKISVQTMRSKRRSSIFEETIISDPSVCRWLLDIISEDEHMTKESAHFILSEHQLIGVITYTFDVVESQVVLNTEDEGCCGTFKHDGTRTLRDITINDVNILTLDVDKVNLLRDSYKIYLQKVRKITNILDLGDISSKLMSAASKGLMATKTDEKLDLKLNIADQIDAYTKSEDDALLLLKANVADIVDSYSKKEDDTLLDAKADKTDTYTKTETDTLLDEKTDKSEHIDCYTKSEDDALLLLKADKSELIDSYTKTETDTLLDDKADKTDLADYVDLTSAQTISGTKQFNIISVATASKQNKNDASILLAGGGDMLVTSLVIQSQLQVVRNIVTGKSKAYVFSTQEELNDWMAIQDNDGTDLKVLETELPDMSNVVTTLGAVTRSGSAITDISIDGNTLTLAKNTTKSETYARDEVLTKTETNNLLNDKANTGVSYIKSEDDVLLVLKADKTQLLDAYTKSEDDALLLLKADKNQLIDSYTKTETNNLLNNKTDNGVSYIKNEDKTLLFAKADKTQLIDSYSKSETYARDEVYTKSKDDTLLLLKADKTQLIDSYSKSETYARDEVFTKTETKNLLNDKANTRVSYSKSEDDVLLVLKADKTQLIDSYTKTETNN</sequence>
<comment type="caution">
    <text evidence="1">The sequence shown here is derived from an EMBL/GenBank/DDBJ whole genome shotgun (WGS) entry which is preliminary data.</text>
</comment>
<feature type="non-terminal residue" evidence="1">
    <location>
        <position position="642"/>
    </location>
</feature>
<dbReference type="EMBL" id="SNRW01003980">
    <property type="protein sequence ID" value="KAA6388443.1"/>
    <property type="molecule type" value="Genomic_DNA"/>
</dbReference>
<protein>
    <submittedName>
        <fullName evidence="1">Uncharacterized protein</fullName>
    </submittedName>
</protein>
<organism evidence="1 2">
    <name type="scientific">Streblomastix strix</name>
    <dbReference type="NCBI Taxonomy" id="222440"/>
    <lineage>
        <taxon>Eukaryota</taxon>
        <taxon>Metamonada</taxon>
        <taxon>Preaxostyla</taxon>
        <taxon>Oxymonadida</taxon>
        <taxon>Streblomastigidae</taxon>
        <taxon>Streblomastix</taxon>
    </lineage>
</organism>
<evidence type="ECO:0000313" key="1">
    <source>
        <dbReference type="EMBL" id="KAA6388443.1"/>
    </source>
</evidence>